<evidence type="ECO:0000313" key="3">
    <source>
        <dbReference type="EMBL" id="MSD16160.1"/>
    </source>
</evidence>
<protein>
    <submittedName>
        <fullName evidence="3">DUF1385 domain-containing protein</fullName>
    </submittedName>
    <submittedName>
        <fullName evidence="2">Predicted metal-dependent enzyme</fullName>
    </submittedName>
</protein>
<feature type="transmembrane region" description="Helical" evidence="1">
    <location>
        <begin position="230"/>
        <end position="251"/>
    </location>
</feature>
<organism evidence="2 4">
    <name type="scientific">Eubacterium ramulus</name>
    <dbReference type="NCBI Taxonomy" id="39490"/>
    <lineage>
        <taxon>Bacteria</taxon>
        <taxon>Bacillati</taxon>
        <taxon>Bacillota</taxon>
        <taxon>Clostridia</taxon>
        <taxon>Eubacteriales</taxon>
        <taxon>Eubacteriaceae</taxon>
        <taxon>Eubacterium</taxon>
    </lineage>
</organism>
<dbReference type="Proteomes" id="UP000095492">
    <property type="component" value="Unassembled WGS sequence"/>
</dbReference>
<dbReference type="OrthoDB" id="9784805at2"/>
<reference evidence="3 5" key="2">
    <citation type="journal article" date="2019" name="Nat. Med.">
        <title>A library of human gut bacterial isolates paired with longitudinal multiomics data enables mechanistic microbiome research.</title>
        <authorList>
            <person name="Poyet M."/>
            <person name="Groussin M."/>
            <person name="Gibbons S.M."/>
            <person name="Avila-Pacheco J."/>
            <person name="Jiang X."/>
            <person name="Kearney S.M."/>
            <person name="Perrotta A.R."/>
            <person name="Berdy B."/>
            <person name="Zhao S."/>
            <person name="Lieberman T.D."/>
            <person name="Swanson P.K."/>
            <person name="Smith M."/>
            <person name="Roesemann S."/>
            <person name="Alexander J.E."/>
            <person name="Rich S.A."/>
            <person name="Livny J."/>
            <person name="Vlamakis H."/>
            <person name="Clish C."/>
            <person name="Bullock K."/>
            <person name="Deik A."/>
            <person name="Scott J."/>
            <person name="Pierce K.A."/>
            <person name="Xavier R.J."/>
            <person name="Alm E.J."/>
        </authorList>
    </citation>
    <scope>NUCLEOTIDE SEQUENCE [LARGE SCALE GENOMIC DNA]</scope>
    <source>
        <strain evidence="3 5">BIOML-A3</strain>
    </source>
</reference>
<dbReference type="InterPro" id="IPR010787">
    <property type="entry name" value="DUF1385"/>
</dbReference>
<accession>A0A173R195</accession>
<evidence type="ECO:0000313" key="4">
    <source>
        <dbReference type="Proteomes" id="UP000095492"/>
    </source>
</evidence>
<dbReference type="STRING" id="39490.ERS852448_00137"/>
<gene>
    <name evidence="2" type="ORF">ERS852448_00137</name>
    <name evidence="3" type="ORF">GKE72_08730</name>
</gene>
<feature type="transmembrane region" description="Helical" evidence="1">
    <location>
        <begin position="104"/>
        <end position="128"/>
    </location>
</feature>
<dbReference type="EMBL" id="CYYA01000001">
    <property type="protein sequence ID" value="CUM71585.1"/>
    <property type="molecule type" value="Genomic_DNA"/>
</dbReference>
<feature type="transmembrane region" description="Helical" evidence="1">
    <location>
        <begin position="140"/>
        <end position="160"/>
    </location>
</feature>
<dbReference type="Proteomes" id="UP000431304">
    <property type="component" value="Unassembled WGS sequence"/>
</dbReference>
<dbReference type="PANTHER" id="PTHR42867:SF1">
    <property type="entry name" value="MEMBRANE PROTEIN-RELATED"/>
    <property type="match status" value="1"/>
</dbReference>
<sequence length="333" mass="37365">MRYSGIGGQAVMEGVMMKNKNRYAVAVRKPDHEIEVMTKEYKGIVPGEIWQKIPLVRGVLSFIDSLVLGMSTLMYSASFFEDEDESEKVKQKDSPEKMKAKENAMMGGTVTLSVILAIAIFMILPYYLSVFCSRFIASDMIVAVLEGILRLAIFIGYIVVISKMKEIQRVFMYHGAEHKCINCIEHGMELNVENVRRSSKEHKRCGTSFLMFVVILSVVLFLFIRVDSHVLRLVLRLALVPVIAGVSYELLRVAGRSDNPVINLISKPGLWMQGLTTKEPDDEMIEVGIASVEAVFDWRAYIAEIRAEEGISEEINAAVSPEGTGQKVQEMKQ</sequence>
<proteinExistence type="predicted"/>
<name>A0A173R195_EUBRA</name>
<dbReference type="GeneID" id="97390510"/>
<dbReference type="Pfam" id="PF07136">
    <property type="entry name" value="DUF1385"/>
    <property type="match status" value="1"/>
</dbReference>
<keyword evidence="1" id="KW-1133">Transmembrane helix</keyword>
<dbReference type="RefSeq" id="WP_055288869.1">
    <property type="nucleotide sequence ID" value="NZ_CAXUGT010000009.1"/>
</dbReference>
<evidence type="ECO:0000313" key="2">
    <source>
        <dbReference type="EMBL" id="CUM71585.1"/>
    </source>
</evidence>
<dbReference type="PANTHER" id="PTHR42867">
    <property type="entry name" value="MEMBRANE PROTEIN-RELATED"/>
    <property type="match status" value="1"/>
</dbReference>
<feature type="transmembrane region" description="Helical" evidence="1">
    <location>
        <begin position="205"/>
        <end position="224"/>
    </location>
</feature>
<dbReference type="AlphaFoldDB" id="A0A173R195"/>
<evidence type="ECO:0000313" key="5">
    <source>
        <dbReference type="Proteomes" id="UP000431304"/>
    </source>
</evidence>
<keyword evidence="1" id="KW-0812">Transmembrane</keyword>
<keyword evidence="1" id="KW-0472">Membrane</keyword>
<reference evidence="2 4" key="1">
    <citation type="submission" date="2015-09" db="EMBL/GenBank/DDBJ databases">
        <authorList>
            <consortium name="Pathogen Informatics"/>
        </authorList>
    </citation>
    <scope>NUCLEOTIDE SEQUENCE [LARGE SCALE GENOMIC DNA]</scope>
    <source>
        <strain evidence="2 4">2789STDY5608891</strain>
    </source>
</reference>
<evidence type="ECO:0000256" key="1">
    <source>
        <dbReference type="SAM" id="Phobius"/>
    </source>
</evidence>
<dbReference type="EMBL" id="WKRA01000012">
    <property type="protein sequence ID" value="MSD16160.1"/>
    <property type="molecule type" value="Genomic_DNA"/>
</dbReference>